<evidence type="ECO:0000256" key="1">
    <source>
        <dbReference type="ARBA" id="ARBA00023315"/>
    </source>
</evidence>
<keyword evidence="1" id="KW-0012">Acyltransferase</keyword>
<evidence type="ECO:0000313" key="4">
    <source>
        <dbReference type="WBParaSite" id="maker-uti_cns_0016820-snap-gene-0.4-mRNA-1"/>
    </source>
</evidence>
<dbReference type="GO" id="GO:0005737">
    <property type="term" value="C:cytoplasm"/>
    <property type="evidence" value="ECO:0007669"/>
    <property type="project" value="TreeGrafter"/>
</dbReference>
<sequence length="176" mass="20103">MEQYYRLFSSYRRPGVAKDEQVLNLDRDPFDPEYVIVACNDQFYVLDAMFGCNDLLTEEAIYGQLRRIVKDAGECAAESANRPPPRLGVLTSMQRDLWARAREHLAQNETNRANLDLIERSCFIVCLDKDSNQQEQQAEAAAVGDAVSNDVRRSLQLLHGMGSRHNGANRWYDKTM</sequence>
<keyword evidence="1" id="KW-0808">Transferase</keyword>
<dbReference type="Pfam" id="PF00755">
    <property type="entry name" value="Carn_acyltransf"/>
    <property type="match status" value="1"/>
</dbReference>
<dbReference type="PANTHER" id="PTHR22589">
    <property type="entry name" value="CARNITINE O-ACYLTRANSFERASE"/>
    <property type="match status" value="1"/>
</dbReference>
<dbReference type="PANTHER" id="PTHR22589:SF14">
    <property type="entry name" value="CHOLINE O-ACETYLTRANSFERASE"/>
    <property type="match status" value="1"/>
</dbReference>
<dbReference type="GO" id="GO:0045202">
    <property type="term" value="C:synapse"/>
    <property type="evidence" value="ECO:0007669"/>
    <property type="project" value="GOC"/>
</dbReference>
<dbReference type="Gene3D" id="3.30.559.70">
    <property type="entry name" value="Choline/Carnitine o-acyltransferase, domain 2"/>
    <property type="match status" value="1"/>
</dbReference>
<proteinExistence type="predicted"/>
<organism evidence="3 4">
    <name type="scientific">Macrostomum lignano</name>
    <dbReference type="NCBI Taxonomy" id="282301"/>
    <lineage>
        <taxon>Eukaryota</taxon>
        <taxon>Metazoa</taxon>
        <taxon>Spiralia</taxon>
        <taxon>Lophotrochozoa</taxon>
        <taxon>Platyhelminthes</taxon>
        <taxon>Rhabditophora</taxon>
        <taxon>Macrostomorpha</taxon>
        <taxon>Macrostomida</taxon>
        <taxon>Macrostomidae</taxon>
        <taxon>Macrostomum</taxon>
    </lineage>
</organism>
<dbReference type="InterPro" id="IPR000542">
    <property type="entry name" value="Carn_acyl_trans"/>
</dbReference>
<dbReference type="GO" id="GO:0004102">
    <property type="term" value="F:choline O-acetyltransferase activity"/>
    <property type="evidence" value="ECO:0007669"/>
    <property type="project" value="TreeGrafter"/>
</dbReference>
<protein>
    <submittedName>
        <fullName evidence="4">Carn_acyltransf domain-containing protein</fullName>
    </submittedName>
</protein>
<evidence type="ECO:0000259" key="2">
    <source>
        <dbReference type="Pfam" id="PF00755"/>
    </source>
</evidence>
<feature type="domain" description="Choline/carnitine acyltransferase" evidence="2">
    <location>
        <begin position="1"/>
        <end position="176"/>
    </location>
</feature>
<dbReference type="WBParaSite" id="maker-uti_cns_0016820-snap-gene-0.4-mRNA-1">
    <property type="protein sequence ID" value="maker-uti_cns_0016820-snap-gene-0.4-mRNA-1"/>
    <property type="gene ID" value="maker-uti_cns_0016820-snap-gene-0.4"/>
</dbReference>
<keyword evidence="3" id="KW-1185">Reference proteome</keyword>
<dbReference type="Proteomes" id="UP000095280">
    <property type="component" value="Unplaced"/>
</dbReference>
<reference evidence="4" key="1">
    <citation type="submission" date="2016-11" db="UniProtKB">
        <authorList>
            <consortium name="WormBaseParasite"/>
        </authorList>
    </citation>
    <scope>IDENTIFICATION</scope>
</reference>
<dbReference type="GO" id="GO:0043005">
    <property type="term" value="C:neuron projection"/>
    <property type="evidence" value="ECO:0007669"/>
    <property type="project" value="TreeGrafter"/>
</dbReference>
<dbReference type="InterPro" id="IPR039551">
    <property type="entry name" value="Cho/carn_acyl_trans"/>
</dbReference>
<name>A0A1I8ITG7_9PLAT</name>
<dbReference type="GO" id="GO:0007274">
    <property type="term" value="P:neuromuscular synaptic transmission"/>
    <property type="evidence" value="ECO:0007669"/>
    <property type="project" value="TreeGrafter"/>
</dbReference>
<accession>A0A1I8ITG7</accession>
<dbReference type="InterPro" id="IPR042231">
    <property type="entry name" value="Cho/carn_acyl_trans_2"/>
</dbReference>
<dbReference type="SUPFAM" id="SSF52777">
    <property type="entry name" value="CoA-dependent acyltransferases"/>
    <property type="match status" value="1"/>
</dbReference>
<dbReference type="GO" id="GO:0008292">
    <property type="term" value="P:acetylcholine biosynthetic process"/>
    <property type="evidence" value="ECO:0007669"/>
    <property type="project" value="TreeGrafter"/>
</dbReference>
<dbReference type="AlphaFoldDB" id="A0A1I8ITG7"/>
<evidence type="ECO:0000313" key="3">
    <source>
        <dbReference type="Proteomes" id="UP000095280"/>
    </source>
</evidence>